<name>A0AAW1SCQ1_9CHLO</name>
<dbReference type="EMBL" id="JALJOU010000006">
    <property type="protein sequence ID" value="KAK9843437.1"/>
    <property type="molecule type" value="Genomic_DNA"/>
</dbReference>
<feature type="transmembrane region" description="Helical" evidence="6">
    <location>
        <begin position="6"/>
        <end position="32"/>
    </location>
</feature>
<keyword evidence="3 6" id="KW-0812">Transmembrane</keyword>
<dbReference type="PANTHER" id="PTHR12050:SF0">
    <property type="entry name" value="RH04491P"/>
    <property type="match status" value="1"/>
</dbReference>
<evidence type="ECO:0000256" key="5">
    <source>
        <dbReference type="ARBA" id="ARBA00023136"/>
    </source>
</evidence>
<keyword evidence="5 6" id="KW-0472">Membrane</keyword>
<dbReference type="Proteomes" id="UP001445335">
    <property type="component" value="Unassembled WGS sequence"/>
</dbReference>
<keyword evidence="8" id="KW-1185">Reference proteome</keyword>
<dbReference type="Pfam" id="PF04133">
    <property type="entry name" value="Vps55"/>
    <property type="match status" value="1"/>
</dbReference>
<dbReference type="GO" id="GO:0016020">
    <property type="term" value="C:membrane"/>
    <property type="evidence" value="ECO:0007669"/>
    <property type="project" value="UniProtKB-SubCell"/>
</dbReference>
<evidence type="ECO:0000256" key="6">
    <source>
        <dbReference type="SAM" id="Phobius"/>
    </source>
</evidence>
<keyword evidence="4 6" id="KW-1133">Transmembrane helix</keyword>
<accession>A0AAW1SCQ1</accession>
<evidence type="ECO:0008006" key="9">
    <source>
        <dbReference type="Google" id="ProtNLM"/>
    </source>
</evidence>
<feature type="transmembrane region" description="Helical" evidence="6">
    <location>
        <begin position="39"/>
        <end position="57"/>
    </location>
</feature>
<gene>
    <name evidence="7" type="ORF">WJX81_002586</name>
</gene>
<proteinExistence type="inferred from homology"/>
<comment type="similarity">
    <text evidence="2">Belongs to the OB-RGRP/VPS55 family.</text>
</comment>
<feature type="transmembrane region" description="Helical" evidence="6">
    <location>
        <begin position="103"/>
        <end position="124"/>
    </location>
</feature>
<organism evidence="7 8">
    <name type="scientific">Elliptochloris bilobata</name>
    <dbReference type="NCBI Taxonomy" id="381761"/>
    <lineage>
        <taxon>Eukaryota</taxon>
        <taxon>Viridiplantae</taxon>
        <taxon>Chlorophyta</taxon>
        <taxon>core chlorophytes</taxon>
        <taxon>Trebouxiophyceae</taxon>
        <taxon>Trebouxiophyceae incertae sedis</taxon>
        <taxon>Elliptochloris clade</taxon>
        <taxon>Elliptochloris</taxon>
    </lineage>
</organism>
<protein>
    <recommendedName>
        <fullName evidence="9">Vacuolar protein sorting 55</fullName>
    </recommendedName>
</protein>
<dbReference type="InterPro" id="IPR007262">
    <property type="entry name" value="Vps55/LEPROT"/>
</dbReference>
<evidence type="ECO:0000256" key="3">
    <source>
        <dbReference type="ARBA" id="ARBA00022692"/>
    </source>
</evidence>
<evidence type="ECO:0000313" key="7">
    <source>
        <dbReference type="EMBL" id="KAK9843437.1"/>
    </source>
</evidence>
<dbReference type="AlphaFoldDB" id="A0AAW1SCQ1"/>
<evidence type="ECO:0000256" key="2">
    <source>
        <dbReference type="ARBA" id="ARBA00005645"/>
    </source>
</evidence>
<dbReference type="PANTHER" id="PTHR12050">
    <property type="entry name" value="LEPTIN RECEPTOR-RELATED"/>
    <property type="match status" value="1"/>
</dbReference>
<evidence type="ECO:0000256" key="1">
    <source>
        <dbReference type="ARBA" id="ARBA00004141"/>
    </source>
</evidence>
<comment type="subcellular location">
    <subcellularLocation>
        <location evidence="1">Membrane</location>
        <topology evidence="1">Multi-pass membrane protein</topology>
    </subcellularLocation>
</comment>
<evidence type="ECO:0000256" key="4">
    <source>
        <dbReference type="ARBA" id="ARBA00022989"/>
    </source>
</evidence>
<evidence type="ECO:0000313" key="8">
    <source>
        <dbReference type="Proteomes" id="UP001445335"/>
    </source>
</evidence>
<feature type="transmembrane region" description="Helical" evidence="6">
    <location>
        <begin position="77"/>
        <end position="96"/>
    </location>
</feature>
<dbReference type="GO" id="GO:0005768">
    <property type="term" value="C:endosome"/>
    <property type="evidence" value="ECO:0007669"/>
    <property type="project" value="TreeGrafter"/>
</dbReference>
<reference evidence="7 8" key="1">
    <citation type="journal article" date="2024" name="Nat. Commun.">
        <title>Phylogenomics reveals the evolutionary origins of lichenization in chlorophyte algae.</title>
        <authorList>
            <person name="Puginier C."/>
            <person name="Libourel C."/>
            <person name="Otte J."/>
            <person name="Skaloud P."/>
            <person name="Haon M."/>
            <person name="Grisel S."/>
            <person name="Petersen M."/>
            <person name="Berrin J.G."/>
            <person name="Delaux P.M."/>
            <person name="Dal Grande F."/>
            <person name="Keller J."/>
        </authorList>
    </citation>
    <scope>NUCLEOTIDE SEQUENCE [LARGE SCALE GENOMIC DNA]</scope>
    <source>
        <strain evidence="7 8">SAG 245.80</strain>
    </source>
</reference>
<comment type="caution">
    <text evidence="7">The sequence shown here is derived from an EMBL/GenBank/DDBJ whole genome shotgun (WGS) entry which is preliminary data.</text>
</comment>
<sequence>MLGSPSSAAVLAALALSFSIGVLLQLLGCILWHNWWPMLTALFYVLVPMPYLFFGASSSSAYGTSNLASGWIDAGKFLTGFSAVGSVAIPAILFHAQKITGGALAMELGAVAVLGGTAFAADFLNSRDGYYPYS</sequence>
<dbReference type="GO" id="GO:0032511">
    <property type="term" value="P:late endosome to vacuole transport via multivesicular body sorting pathway"/>
    <property type="evidence" value="ECO:0007669"/>
    <property type="project" value="TreeGrafter"/>
</dbReference>